<evidence type="ECO:0000256" key="3">
    <source>
        <dbReference type="ARBA" id="ARBA00022679"/>
    </source>
</evidence>
<evidence type="ECO:0000259" key="4">
    <source>
        <dbReference type="Pfam" id="PF00535"/>
    </source>
</evidence>
<dbReference type="PANTHER" id="PTHR43398:SF1">
    <property type="entry name" value="DOLICHOL-PHOSPHATE MANNOSYLTRANSFERASE SUBUNIT 1"/>
    <property type="match status" value="1"/>
</dbReference>
<evidence type="ECO:0000256" key="2">
    <source>
        <dbReference type="ARBA" id="ARBA00022676"/>
    </source>
</evidence>
<organism evidence="5">
    <name type="scientific">Caldiarchaeum subterraneum</name>
    <dbReference type="NCBI Taxonomy" id="311458"/>
    <lineage>
        <taxon>Archaea</taxon>
        <taxon>Nitrososphaerota</taxon>
        <taxon>Candidatus Caldarchaeales</taxon>
        <taxon>Candidatus Caldarchaeaceae</taxon>
        <taxon>Candidatus Caldarchaeum</taxon>
    </lineage>
</organism>
<dbReference type="Pfam" id="PF00535">
    <property type="entry name" value="Glycos_transf_2"/>
    <property type="match status" value="1"/>
</dbReference>
<feature type="domain" description="Glycosyltransferase 2-like" evidence="4">
    <location>
        <begin position="9"/>
        <end position="171"/>
    </location>
</feature>
<accession>A0A7C5Y8Z2</accession>
<evidence type="ECO:0000313" key="5">
    <source>
        <dbReference type="EMBL" id="HHR41140.1"/>
    </source>
</evidence>
<dbReference type="InterPro" id="IPR039528">
    <property type="entry name" value="DPM1-like"/>
</dbReference>
<dbReference type="SUPFAM" id="SSF53448">
    <property type="entry name" value="Nucleotide-diphospho-sugar transferases"/>
    <property type="match status" value="1"/>
</dbReference>
<dbReference type="PANTHER" id="PTHR43398">
    <property type="entry name" value="DOLICHOL-PHOSPHATE MANNOSYLTRANSFERASE SUBUNIT 1"/>
    <property type="match status" value="1"/>
</dbReference>
<evidence type="ECO:0000256" key="1">
    <source>
        <dbReference type="ARBA" id="ARBA00006739"/>
    </source>
</evidence>
<dbReference type="FunFam" id="3.90.550.10:FF:000122">
    <property type="entry name" value="Dolichol-phosphate mannosyltransferase subunit 1"/>
    <property type="match status" value="1"/>
</dbReference>
<name>A0A7C5Y8Z2_CALS0</name>
<dbReference type="InterPro" id="IPR029044">
    <property type="entry name" value="Nucleotide-diphossugar_trans"/>
</dbReference>
<protein>
    <submittedName>
        <fullName evidence="5">Polyprenol monophosphomannose synthase</fullName>
    </submittedName>
</protein>
<dbReference type="Gene3D" id="3.90.550.10">
    <property type="entry name" value="Spore Coat Polysaccharide Biosynthesis Protein SpsA, Chain A"/>
    <property type="match status" value="1"/>
</dbReference>
<dbReference type="GO" id="GO:0016020">
    <property type="term" value="C:membrane"/>
    <property type="evidence" value="ECO:0007669"/>
    <property type="project" value="GOC"/>
</dbReference>
<keyword evidence="3" id="KW-0808">Transferase</keyword>
<dbReference type="GO" id="GO:0004582">
    <property type="term" value="F:dolichyl-phosphate beta-D-mannosyltransferase activity"/>
    <property type="evidence" value="ECO:0007669"/>
    <property type="project" value="InterPro"/>
</dbReference>
<sequence length="240" mass="26280">MAISAKIVVVIPTYNEAENIEKTIKSVFDTGLKDLAVLVVDDGSPDGTAEKVASLAEKNPYVLLLNRGAKKGLGSAYYDGFTKALGLNPEIVLSMDADGSHPAELIPKLVEAVQKGADAAVASRYSAGGKWAAGFSRMVVSRGANLLAKISTGAKVRDATSGFRAYSSRAITFLLSKPFETGYVFQVEIIHRLTKAGYKIVEVPFVFMRRETGKSKLSWKEIVHFFFWCVKTWFQRIYGR</sequence>
<dbReference type="InterPro" id="IPR001173">
    <property type="entry name" value="Glyco_trans_2-like"/>
</dbReference>
<dbReference type="GO" id="GO:0009247">
    <property type="term" value="P:glycolipid biosynthetic process"/>
    <property type="evidence" value="ECO:0007669"/>
    <property type="project" value="TreeGrafter"/>
</dbReference>
<dbReference type="EMBL" id="DRXS01000260">
    <property type="protein sequence ID" value="HHR41140.1"/>
    <property type="molecule type" value="Genomic_DNA"/>
</dbReference>
<dbReference type="CDD" id="cd06442">
    <property type="entry name" value="DPM1_like"/>
    <property type="match status" value="1"/>
</dbReference>
<reference evidence="5" key="1">
    <citation type="journal article" date="2020" name="mSystems">
        <title>Genome- and Community-Level Interaction Insights into Carbon Utilization and Element Cycling Functions of Hydrothermarchaeota in Hydrothermal Sediment.</title>
        <authorList>
            <person name="Zhou Z."/>
            <person name="Liu Y."/>
            <person name="Xu W."/>
            <person name="Pan J."/>
            <person name="Luo Z.H."/>
            <person name="Li M."/>
        </authorList>
    </citation>
    <scope>NUCLEOTIDE SEQUENCE [LARGE SCALE GENOMIC DNA]</scope>
    <source>
        <strain evidence="5">SpSt-1084</strain>
    </source>
</reference>
<comment type="similarity">
    <text evidence="1">Belongs to the glycosyltransferase 2 family.</text>
</comment>
<keyword evidence="2" id="KW-0328">Glycosyltransferase</keyword>
<dbReference type="AlphaFoldDB" id="A0A7C5Y8Z2"/>
<comment type="caution">
    <text evidence="5">The sequence shown here is derived from an EMBL/GenBank/DDBJ whole genome shotgun (WGS) entry which is preliminary data.</text>
</comment>
<proteinExistence type="inferred from homology"/>
<gene>
    <name evidence="5" type="ORF">ENM42_04845</name>
</gene>